<gene>
    <name evidence="1" type="ORF">MUN82_16320</name>
</gene>
<dbReference type="KEGG" id="haei:MUN82_16320"/>
<accession>A0A8T9SXJ3</accession>
<dbReference type="RefSeq" id="WP_245092159.1">
    <property type="nucleotide sequence ID" value="NZ_CP095053.1"/>
</dbReference>
<dbReference type="Proteomes" id="UP000829925">
    <property type="component" value="Chromosome"/>
</dbReference>
<evidence type="ECO:0000313" key="2">
    <source>
        <dbReference type="Proteomes" id="UP000829925"/>
    </source>
</evidence>
<keyword evidence="2" id="KW-1185">Reference proteome</keyword>
<organism evidence="1 2">
    <name type="scientific">Hymenobacter aerilatus</name>
    <dbReference type="NCBI Taxonomy" id="2932251"/>
    <lineage>
        <taxon>Bacteria</taxon>
        <taxon>Pseudomonadati</taxon>
        <taxon>Bacteroidota</taxon>
        <taxon>Cytophagia</taxon>
        <taxon>Cytophagales</taxon>
        <taxon>Hymenobacteraceae</taxon>
        <taxon>Hymenobacter</taxon>
    </lineage>
</organism>
<reference evidence="1 2" key="1">
    <citation type="submission" date="2022-04" db="EMBL/GenBank/DDBJ databases">
        <title>Hymenobacter sp. isolated from the air.</title>
        <authorList>
            <person name="Won M."/>
            <person name="Lee C.-M."/>
            <person name="Woen H.-Y."/>
            <person name="Kwon S.-W."/>
        </authorList>
    </citation>
    <scope>NUCLEOTIDE SEQUENCE [LARGE SCALE GENOMIC DNA]</scope>
    <source>
        <strain evidence="2">5413 J-13</strain>
    </source>
</reference>
<dbReference type="EMBL" id="CP095053">
    <property type="protein sequence ID" value="UOR04499.1"/>
    <property type="molecule type" value="Genomic_DNA"/>
</dbReference>
<protein>
    <submittedName>
        <fullName evidence="1">Uncharacterized protein</fullName>
    </submittedName>
</protein>
<dbReference type="AlphaFoldDB" id="A0A8T9SXJ3"/>
<evidence type="ECO:0000313" key="1">
    <source>
        <dbReference type="EMBL" id="UOR04499.1"/>
    </source>
</evidence>
<sequence length="122" mass="14095">MASIRILEPDYYNQAKREQRGRAHGSFVGNYLALQLTNDWYSYKSYDIVDTRRHYGYDYSGIMAQWGMQRRIGSWGLFDGGIGIGVGNNNIKYTYDYTTRTESRKRLPGLIAELNARISLAH</sequence>
<name>A0A8T9SXJ3_9BACT</name>
<proteinExistence type="predicted"/>